<comment type="caution">
    <text evidence="1">The sequence shown here is derived from an EMBL/GenBank/DDBJ whole genome shotgun (WGS) entry which is preliminary data.</text>
</comment>
<evidence type="ECO:0000313" key="2">
    <source>
        <dbReference type="Proteomes" id="UP000655225"/>
    </source>
</evidence>
<dbReference type="AlphaFoldDB" id="A0A835D2I1"/>
<dbReference type="PANTHER" id="PTHR31198">
    <property type="entry name" value="COILED-COIL DOMAIN-CONTAINING PROTEIN 84"/>
    <property type="match status" value="1"/>
</dbReference>
<dbReference type="InterPro" id="IPR028015">
    <property type="entry name" value="CCDC84-like"/>
</dbReference>
<reference evidence="1 2" key="1">
    <citation type="submission" date="2020-04" db="EMBL/GenBank/DDBJ databases">
        <title>Plant Genome Project.</title>
        <authorList>
            <person name="Zhang R.-G."/>
        </authorList>
    </citation>
    <scope>NUCLEOTIDE SEQUENCE [LARGE SCALE GENOMIC DNA]</scope>
    <source>
        <strain evidence="1">YNK0</strain>
        <tissue evidence="1">Leaf</tissue>
    </source>
</reference>
<dbReference type="PANTHER" id="PTHR31198:SF1">
    <property type="entry name" value="CENTROSOMAL AT-AC SPLICING FACTOR"/>
    <property type="match status" value="1"/>
</dbReference>
<sequence>MEESCRRREASFISAWSVIHGRCRNYFANFTKSPSIQLLIVPQNPTLLRCDHVSPNRLWCVFCNSDIEQLHSLFVCNMDFRGMHATGSSIKELTVLQNFTEISSLISRCNEGNLHLGAPPPWFEVNVEDQLNAPNKYRVVHE</sequence>
<evidence type="ECO:0000313" key="1">
    <source>
        <dbReference type="EMBL" id="KAF8378013.1"/>
    </source>
</evidence>
<protein>
    <submittedName>
        <fullName evidence="1">Uncharacterized protein</fullName>
    </submittedName>
</protein>
<organism evidence="1 2">
    <name type="scientific">Tetracentron sinense</name>
    <name type="common">Spur-leaf</name>
    <dbReference type="NCBI Taxonomy" id="13715"/>
    <lineage>
        <taxon>Eukaryota</taxon>
        <taxon>Viridiplantae</taxon>
        <taxon>Streptophyta</taxon>
        <taxon>Embryophyta</taxon>
        <taxon>Tracheophyta</taxon>
        <taxon>Spermatophyta</taxon>
        <taxon>Magnoliopsida</taxon>
        <taxon>Trochodendrales</taxon>
        <taxon>Trochodendraceae</taxon>
        <taxon>Tetracentron</taxon>
    </lineage>
</organism>
<dbReference type="OrthoDB" id="1892805at2759"/>
<accession>A0A835D2I1</accession>
<dbReference type="EMBL" id="JABCRI010000023">
    <property type="protein sequence ID" value="KAF8378013.1"/>
    <property type="molecule type" value="Genomic_DNA"/>
</dbReference>
<proteinExistence type="predicted"/>
<dbReference type="Proteomes" id="UP000655225">
    <property type="component" value="Unassembled WGS sequence"/>
</dbReference>
<name>A0A835D2I1_TETSI</name>
<gene>
    <name evidence="1" type="ORF">HHK36_029346</name>
</gene>
<keyword evidence="2" id="KW-1185">Reference proteome</keyword>